<comment type="caution">
    <text evidence="2">The sequence shown here is derived from an EMBL/GenBank/DDBJ whole genome shotgun (WGS) entry which is preliminary data.</text>
</comment>
<organism evidence="2 3">
    <name type="scientific">Streptomyces litchfieldiae</name>
    <dbReference type="NCBI Taxonomy" id="3075543"/>
    <lineage>
        <taxon>Bacteria</taxon>
        <taxon>Bacillati</taxon>
        <taxon>Actinomycetota</taxon>
        <taxon>Actinomycetes</taxon>
        <taxon>Kitasatosporales</taxon>
        <taxon>Streptomycetaceae</taxon>
        <taxon>Streptomyces</taxon>
    </lineage>
</organism>
<dbReference type="RefSeq" id="WP_311708101.1">
    <property type="nucleotide sequence ID" value="NZ_JAVREL010000026.1"/>
</dbReference>
<feature type="signal peptide" evidence="1">
    <location>
        <begin position="1"/>
        <end position="28"/>
    </location>
</feature>
<name>A0ABU2MZ86_9ACTN</name>
<keyword evidence="3" id="KW-1185">Reference proteome</keyword>
<evidence type="ECO:0000313" key="2">
    <source>
        <dbReference type="EMBL" id="MDT0346976.1"/>
    </source>
</evidence>
<dbReference type="Proteomes" id="UP001183246">
    <property type="component" value="Unassembled WGS sequence"/>
</dbReference>
<protein>
    <submittedName>
        <fullName evidence="2">Rodlin</fullName>
    </submittedName>
</protein>
<feature type="chain" id="PRO_5046157544" evidence="1">
    <location>
        <begin position="29"/>
        <end position="137"/>
    </location>
</feature>
<dbReference type="EMBL" id="JAVREL010000026">
    <property type="protein sequence ID" value="MDT0346976.1"/>
    <property type="molecule type" value="Genomic_DNA"/>
</dbReference>
<evidence type="ECO:0000256" key="1">
    <source>
        <dbReference type="SAM" id="SignalP"/>
    </source>
</evidence>
<proteinExistence type="predicted"/>
<dbReference type="InterPro" id="IPR047736">
    <property type="entry name" value="RdlA/B-like"/>
</dbReference>
<keyword evidence="1" id="KW-0732">Signal</keyword>
<accession>A0ABU2MZ86</accession>
<reference evidence="3" key="1">
    <citation type="submission" date="2023-07" db="EMBL/GenBank/DDBJ databases">
        <title>30 novel species of actinomycetes from the DSMZ collection.</title>
        <authorList>
            <person name="Nouioui I."/>
        </authorList>
    </citation>
    <scope>NUCLEOTIDE SEQUENCE [LARGE SCALE GENOMIC DNA]</scope>
    <source>
        <strain evidence="3">DSM 44938</strain>
    </source>
</reference>
<dbReference type="Pfam" id="PF25848">
    <property type="entry name" value="Rodlin"/>
    <property type="match status" value="1"/>
</dbReference>
<gene>
    <name evidence="2" type="ORF">RM590_31000</name>
</gene>
<evidence type="ECO:0000313" key="3">
    <source>
        <dbReference type="Proteomes" id="UP001183246"/>
    </source>
</evidence>
<dbReference type="NCBIfam" id="NF041022">
    <property type="entry name" value="rodlin_AB"/>
    <property type="match status" value="1"/>
</dbReference>
<sequence>MIKKTLATVAVAAGVVGSVGLAASPALAIGGDNENGSRTINGNGADQVYGNTTTGGYMSPNISLINGSLNKPCVAVPIKDIQNVVNVLAIPIGVQDVLSSENGQYCTENSTQTDGDDPLSHLLSDLSLLSENGVSKH</sequence>